<dbReference type="PROSITE" id="PS50800">
    <property type="entry name" value="SAP"/>
    <property type="match status" value="1"/>
</dbReference>
<organism evidence="3">
    <name type="scientific">Chaetoceros debilis</name>
    <dbReference type="NCBI Taxonomy" id="122233"/>
    <lineage>
        <taxon>Eukaryota</taxon>
        <taxon>Sar</taxon>
        <taxon>Stramenopiles</taxon>
        <taxon>Ochrophyta</taxon>
        <taxon>Bacillariophyta</taxon>
        <taxon>Coscinodiscophyceae</taxon>
        <taxon>Chaetocerotophycidae</taxon>
        <taxon>Chaetocerotales</taxon>
        <taxon>Chaetocerotaceae</taxon>
        <taxon>Chaetoceros</taxon>
    </lineage>
</organism>
<feature type="domain" description="SAP" evidence="2">
    <location>
        <begin position="76"/>
        <end position="110"/>
    </location>
</feature>
<dbReference type="EMBL" id="HBIO01002501">
    <property type="protein sequence ID" value="CAE0456928.1"/>
    <property type="molecule type" value="Transcribed_RNA"/>
</dbReference>
<gene>
    <name evidence="3" type="ORF">CDEB00056_LOCUS1769</name>
</gene>
<evidence type="ECO:0000259" key="2">
    <source>
        <dbReference type="PROSITE" id="PS50800"/>
    </source>
</evidence>
<feature type="region of interest" description="Disordered" evidence="1">
    <location>
        <begin position="324"/>
        <end position="353"/>
    </location>
</feature>
<name>A0A7S3PVS3_9STRA</name>
<accession>A0A7S3PVS3</accession>
<protein>
    <recommendedName>
        <fullName evidence="2">SAP domain-containing protein</fullName>
    </recommendedName>
</protein>
<feature type="region of interest" description="Disordered" evidence="1">
    <location>
        <begin position="667"/>
        <end position="689"/>
    </location>
</feature>
<sequence length="689" mass="75677">MKYLAAINLLAIAKIESFAPLPGYLVPTSIGHHIHEGQRLGRSSQSQVSLIPLQVAKVPSTSSANEDDTMDDETLLKEITESQLQELCEQSNVSTAGSKEEMLSRLRLFAQEQATKDKTRREYQKQRIENGVDEQGNGKAKHKISTEEELDDDEDLDGVFYFSIPGEVPTSQNKTLAKISTTTIKKTTNPQNAAQEMITAPPPPPNVKPNEDGERVVTVYSSTDQNDLTGIAAQQASASGNEQAMAGGYSRADNMGASADNPQNTLAAGPFGDQSGSQRKKADEKDFDAACEVITELVYSLLSMTGAPGFQEEFSEGLTPFMTEEEKGYKSSEDKAGNKSSAPSDFVGFDPSRVPTQMITRSTRALRVGNGEAMRKVLNDAEMQGIGFDGINGDDKDKGGGHFLEVAKVGTFLEGFRKAEVRRIARETTTMLLDQLVTGGVKGLDSMLMTMTKGGDDSSDSGELNDSLVKYLEEAVREQENKVEQMFGSQGVLTRDRQTQDKKDDKISAMWNVTTDEDGNLIESLDPNDPAVKKALEQELKAEAVRRKSETPLEPAKQLLTLLTLLRERVKAEAAFTNDEKGRNLRMLAYCIHAQDNREREKLIVDNMGKMLDKLDSFSELLTSSIEYAESTTHQLQPSKSGPLNLMLLRSIKDIVEDVKEKQAWKASGVSSVEQNRPLPRNTPIDSKL</sequence>
<feature type="compositionally biased region" description="Basic and acidic residues" evidence="1">
    <location>
        <begin position="324"/>
        <end position="337"/>
    </location>
</feature>
<evidence type="ECO:0000256" key="1">
    <source>
        <dbReference type="SAM" id="MobiDB-lite"/>
    </source>
</evidence>
<reference evidence="3" key="1">
    <citation type="submission" date="2021-01" db="EMBL/GenBank/DDBJ databases">
        <authorList>
            <person name="Corre E."/>
            <person name="Pelletier E."/>
            <person name="Niang G."/>
            <person name="Scheremetjew M."/>
            <person name="Finn R."/>
            <person name="Kale V."/>
            <person name="Holt S."/>
            <person name="Cochrane G."/>
            <person name="Meng A."/>
            <person name="Brown T."/>
            <person name="Cohen L."/>
        </authorList>
    </citation>
    <scope>NUCLEOTIDE SEQUENCE</scope>
    <source>
        <strain evidence="3">MM31A-1</strain>
    </source>
</reference>
<dbReference type="AlphaFoldDB" id="A0A7S3PVS3"/>
<feature type="region of interest" description="Disordered" evidence="1">
    <location>
        <begin position="235"/>
        <end position="283"/>
    </location>
</feature>
<proteinExistence type="predicted"/>
<dbReference type="InterPro" id="IPR003034">
    <property type="entry name" value="SAP_dom"/>
</dbReference>
<dbReference type="SMART" id="SM00513">
    <property type="entry name" value="SAP"/>
    <property type="match status" value="1"/>
</dbReference>
<evidence type="ECO:0000313" key="3">
    <source>
        <dbReference type="EMBL" id="CAE0456928.1"/>
    </source>
</evidence>